<evidence type="ECO:0000313" key="7">
    <source>
        <dbReference type="EMBL" id="ACY18270.1"/>
    </source>
</evidence>
<dbReference type="PANTHER" id="PTHR43289:SF6">
    <property type="entry name" value="SERINE_THREONINE-PROTEIN KINASE NEKL-3"/>
    <property type="match status" value="1"/>
</dbReference>
<dbReference type="STRING" id="502025.Hoch_5794"/>
<dbReference type="SMART" id="SM00028">
    <property type="entry name" value="TPR"/>
    <property type="match status" value="4"/>
</dbReference>
<feature type="region of interest" description="Disordered" evidence="5">
    <location>
        <begin position="310"/>
        <end position="335"/>
    </location>
</feature>
<keyword evidence="7" id="KW-0723">Serine/threonine-protein kinase</keyword>
<name>D0LHC5_HALO1</name>
<evidence type="ECO:0000256" key="1">
    <source>
        <dbReference type="ARBA" id="ARBA00022679"/>
    </source>
</evidence>
<dbReference type="KEGG" id="hoh:Hoch_5794"/>
<keyword evidence="4" id="KW-0067">ATP-binding</keyword>
<dbReference type="PROSITE" id="PS50011">
    <property type="entry name" value="PROTEIN_KINASE_DOM"/>
    <property type="match status" value="1"/>
</dbReference>
<evidence type="ECO:0000256" key="5">
    <source>
        <dbReference type="SAM" id="MobiDB-lite"/>
    </source>
</evidence>
<dbReference type="SMART" id="SM00220">
    <property type="entry name" value="S_TKc"/>
    <property type="match status" value="1"/>
</dbReference>
<reference evidence="7 8" key="1">
    <citation type="journal article" date="2010" name="Stand. Genomic Sci.">
        <title>Complete genome sequence of Haliangium ochraceum type strain (SMP-2).</title>
        <authorList>
            <consortium name="US DOE Joint Genome Institute (JGI-PGF)"/>
            <person name="Ivanova N."/>
            <person name="Daum C."/>
            <person name="Lang E."/>
            <person name="Abt B."/>
            <person name="Kopitz M."/>
            <person name="Saunders E."/>
            <person name="Lapidus A."/>
            <person name="Lucas S."/>
            <person name="Glavina Del Rio T."/>
            <person name="Nolan M."/>
            <person name="Tice H."/>
            <person name="Copeland A."/>
            <person name="Cheng J.F."/>
            <person name="Chen F."/>
            <person name="Bruce D."/>
            <person name="Goodwin L."/>
            <person name="Pitluck S."/>
            <person name="Mavromatis K."/>
            <person name="Pati A."/>
            <person name="Mikhailova N."/>
            <person name="Chen A."/>
            <person name="Palaniappan K."/>
            <person name="Land M."/>
            <person name="Hauser L."/>
            <person name="Chang Y.J."/>
            <person name="Jeffries C.D."/>
            <person name="Detter J.C."/>
            <person name="Brettin T."/>
            <person name="Rohde M."/>
            <person name="Goker M."/>
            <person name="Bristow J."/>
            <person name="Markowitz V."/>
            <person name="Eisen J.A."/>
            <person name="Hugenholtz P."/>
            <person name="Kyrpides N.C."/>
            <person name="Klenk H.P."/>
        </authorList>
    </citation>
    <scope>NUCLEOTIDE SEQUENCE [LARGE SCALE GENOMIC DNA]</scope>
    <source>
        <strain evidence="8">DSM 14365 / CIP 107738 / JCM 11303 / AJ 13395 / SMP-2</strain>
    </source>
</reference>
<accession>D0LHC5</accession>
<dbReference type="eggNOG" id="COG0457">
    <property type="taxonomic scope" value="Bacteria"/>
</dbReference>
<evidence type="ECO:0000256" key="2">
    <source>
        <dbReference type="ARBA" id="ARBA00022741"/>
    </source>
</evidence>
<evidence type="ECO:0000256" key="3">
    <source>
        <dbReference type="ARBA" id="ARBA00022777"/>
    </source>
</evidence>
<sequence length="1309" mass="143978">MLCVVCNRGLAEATTGGAHTSESEGTTAPVDGALTPPSPVSPPELPGWTLGAVLGRGGFATVYRAIDPSGTEHALKVAHRPDDQRFSYESEALRKVGAPHAPHLLDAGFDGRGRPWLALELLDGYTLREWLHGASPPTAHDICGMRLLSRLARVVDHVHSVDIVHRDLKPSNVFLCRGKGPRVVLLDFGIARPTTTRERKLTHTGQRLGTVLYSAPEQLNNPRLAAEPADRYALAVMAFELLSGMPPFHGQAGVVEHGHMALRVPRISERTSLPPSVDAVFERALAKRPGERFDSAEAFVDALREALGVDIRGTLPPPPPPKTPPANAPQPKAPPRRPVAVIGCYVNGDPRNIVSVIEAGQGRIVRMSGNRMIIAFDGNDTFADGVREALHIARTLPEGTRCAIHIITATLRHSARGLRLLSEELDQPSWLPELELWAEEDAKTLLTSRAAASLPTHGGPATLTGFVLPPQDEAPHLTTQRSLLRSHERVLHRLRKEARTSLDNLLPGISVLIGETGLGKSHLLGLLAEGLAPDAGIIQLRAGEQNRPLLAAMVSAALGVELLEVEAAEASRVCADAVGQELGGRGWAALLAHLGKASPRELAMLPRAPGAARFLLAEFVASTLRAAARAGQCIILLDDAEQADNVCLDALELATMNDGKIGPWVCISGLPVLRKQHRDLGSHAPRVSFHTLEPLSQHSSRTLLLDLLKPVDRVPDEALATIERMAEGVPLHLVEIVHALRIHGALRRRRGTGAWFLAGDDLLRVSTTPLATRIAARELETLSDIHRNFVYTAAIIGEVFRLEDINAVRAQVETTRFRIYGEFDTSAVLAHLVYQGLLTEHEPRLFGFRHPMLRAGIEANMDAVTRHRLHDACYRWLSQQPSATSQALSRRAWHAVASDRRQAAMHDWLAAAKIDAQGNEYARAERFYSAAIAQIGRGVTFSIAALAGRARIRYRLERWDEALNDIEHALSAAREGGRERAVADCMLDKAVILDWYHRFEDSIACVQQVAPLVQRLRDRRLDARLLLARGRGAFRSNRSEEALNLVERAAISAQKIDDHETRISALVLIPVLLMMHTRFRASELRYVEVIELCEKTGDLHNLATTLSNRIVLWQALGRLSNALADAKRTTDICQRLGHGTLEGTATHNLAEQLYYHQQFDEALRLAVRARDLYLRHSDMPGPEHDLLIARIHHARGERDSARTILARLDEIPRSNWDETAQIFYGALVLEDDERDGWHVIVERAQRECQGFPADLLDVLSFAIRAASASSRQQDAEKWLIAARQITDAHGIPWSRATPHSRPRTPPPSR</sequence>
<dbReference type="InterPro" id="IPR008271">
    <property type="entry name" value="Ser/Thr_kinase_AS"/>
</dbReference>
<dbReference type="SUPFAM" id="SSF56112">
    <property type="entry name" value="Protein kinase-like (PK-like)"/>
    <property type="match status" value="1"/>
</dbReference>
<dbReference type="EMBL" id="CP001804">
    <property type="protein sequence ID" value="ACY18270.1"/>
    <property type="molecule type" value="Genomic_DNA"/>
</dbReference>
<dbReference type="GO" id="GO:0004674">
    <property type="term" value="F:protein serine/threonine kinase activity"/>
    <property type="evidence" value="ECO:0007669"/>
    <property type="project" value="UniProtKB-KW"/>
</dbReference>
<dbReference type="InterPro" id="IPR000719">
    <property type="entry name" value="Prot_kinase_dom"/>
</dbReference>
<keyword evidence="2" id="KW-0547">Nucleotide-binding</keyword>
<dbReference type="InterPro" id="IPR011009">
    <property type="entry name" value="Kinase-like_dom_sf"/>
</dbReference>
<evidence type="ECO:0000259" key="6">
    <source>
        <dbReference type="PROSITE" id="PS50011"/>
    </source>
</evidence>
<dbReference type="CDD" id="cd14014">
    <property type="entry name" value="STKc_PknB_like"/>
    <property type="match status" value="1"/>
</dbReference>
<dbReference type="InterPro" id="IPR003593">
    <property type="entry name" value="AAA+_ATPase"/>
</dbReference>
<dbReference type="InterPro" id="IPR027417">
    <property type="entry name" value="P-loop_NTPase"/>
</dbReference>
<dbReference type="PANTHER" id="PTHR43289">
    <property type="entry name" value="MITOGEN-ACTIVATED PROTEIN KINASE KINASE KINASE 20-RELATED"/>
    <property type="match status" value="1"/>
</dbReference>
<keyword evidence="8" id="KW-1185">Reference proteome</keyword>
<dbReference type="eggNOG" id="COG0515">
    <property type="taxonomic scope" value="Bacteria"/>
</dbReference>
<protein>
    <submittedName>
        <fullName evidence="7">Serine/threonine protein kinase</fullName>
    </submittedName>
</protein>
<feature type="domain" description="Protein kinase" evidence="6">
    <location>
        <begin position="48"/>
        <end position="307"/>
    </location>
</feature>
<feature type="compositionally biased region" description="Pro residues" evidence="5">
    <location>
        <begin position="36"/>
        <end position="45"/>
    </location>
</feature>
<dbReference type="SUPFAM" id="SSF52540">
    <property type="entry name" value="P-loop containing nucleoside triphosphate hydrolases"/>
    <property type="match status" value="1"/>
</dbReference>
<dbReference type="Gene3D" id="1.10.510.10">
    <property type="entry name" value="Transferase(Phosphotransferase) domain 1"/>
    <property type="match status" value="1"/>
</dbReference>
<dbReference type="SUPFAM" id="SSF48452">
    <property type="entry name" value="TPR-like"/>
    <property type="match status" value="2"/>
</dbReference>
<organism evidence="7 8">
    <name type="scientific">Haliangium ochraceum (strain DSM 14365 / JCM 11303 / SMP-2)</name>
    <dbReference type="NCBI Taxonomy" id="502025"/>
    <lineage>
        <taxon>Bacteria</taxon>
        <taxon>Pseudomonadati</taxon>
        <taxon>Myxococcota</taxon>
        <taxon>Polyangia</taxon>
        <taxon>Haliangiales</taxon>
        <taxon>Kofleriaceae</taxon>
        <taxon>Haliangium</taxon>
    </lineage>
</organism>
<dbReference type="Pfam" id="PF00069">
    <property type="entry name" value="Pkinase"/>
    <property type="match status" value="1"/>
</dbReference>
<dbReference type="Gene3D" id="1.25.40.10">
    <property type="entry name" value="Tetratricopeptide repeat domain"/>
    <property type="match status" value="1"/>
</dbReference>
<feature type="compositionally biased region" description="Polar residues" evidence="5">
    <location>
        <begin position="17"/>
        <end position="26"/>
    </location>
</feature>
<dbReference type="GO" id="GO:0005524">
    <property type="term" value="F:ATP binding"/>
    <property type="evidence" value="ECO:0007669"/>
    <property type="project" value="UniProtKB-KW"/>
</dbReference>
<evidence type="ECO:0000313" key="8">
    <source>
        <dbReference type="Proteomes" id="UP000001880"/>
    </source>
</evidence>
<dbReference type="RefSeq" id="WP_012830862.1">
    <property type="nucleotide sequence ID" value="NC_013440.1"/>
</dbReference>
<proteinExistence type="predicted"/>
<dbReference type="HOGENOM" id="CLU_006681_0_0_7"/>
<dbReference type="Proteomes" id="UP000001880">
    <property type="component" value="Chromosome"/>
</dbReference>
<keyword evidence="3 7" id="KW-0418">Kinase</keyword>
<dbReference type="InterPro" id="IPR019734">
    <property type="entry name" value="TPR_rpt"/>
</dbReference>
<dbReference type="SMART" id="SM00382">
    <property type="entry name" value="AAA"/>
    <property type="match status" value="1"/>
</dbReference>
<dbReference type="PROSITE" id="PS00108">
    <property type="entry name" value="PROTEIN_KINASE_ST"/>
    <property type="match status" value="1"/>
</dbReference>
<feature type="region of interest" description="Disordered" evidence="5">
    <location>
        <begin position="13"/>
        <end position="45"/>
    </location>
</feature>
<gene>
    <name evidence="7" type="ordered locus">Hoch_5794</name>
</gene>
<dbReference type="InterPro" id="IPR011990">
    <property type="entry name" value="TPR-like_helical_dom_sf"/>
</dbReference>
<keyword evidence="1" id="KW-0808">Transferase</keyword>
<evidence type="ECO:0000256" key="4">
    <source>
        <dbReference type="ARBA" id="ARBA00022840"/>
    </source>
</evidence>
<feature type="compositionally biased region" description="Pro residues" evidence="5">
    <location>
        <begin position="315"/>
        <end position="335"/>
    </location>
</feature>